<keyword evidence="4" id="KW-0456">Lyase</keyword>
<dbReference type="RefSeq" id="XP_016221661.1">
    <property type="nucleotide sequence ID" value="XM_016372329.1"/>
</dbReference>
<protein>
    <recommendedName>
        <fullName evidence="6">Aromatic amino acid beta-eliminating lyase/threonine aldolase domain-containing protein</fullName>
    </recommendedName>
</protein>
<dbReference type="OMA" id="RAHVHCW"/>
<name>A0A0D1Z5J9_EXOME</name>
<dbReference type="InterPro" id="IPR023603">
    <property type="entry name" value="Low_specificity_L-TA-like"/>
</dbReference>
<organism evidence="7 8">
    <name type="scientific">Exophiala mesophila</name>
    <name type="common">Black yeast-like fungus</name>
    <dbReference type="NCBI Taxonomy" id="212818"/>
    <lineage>
        <taxon>Eukaryota</taxon>
        <taxon>Fungi</taxon>
        <taxon>Dikarya</taxon>
        <taxon>Ascomycota</taxon>
        <taxon>Pezizomycotina</taxon>
        <taxon>Eurotiomycetes</taxon>
        <taxon>Chaetothyriomycetidae</taxon>
        <taxon>Chaetothyriales</taxon>
        <taxon>Herpotrichiellaceae</taxon>
        <taxon>Exophiala</taxon>
    </lineage>
</organism>
<evidence type="ECO:0000256" key="4">
    <source>
        <dbReference type="ARBA" id="ARBA00023239"/>
    </source>
</evidence>
<dbReference type="GO" id="GO:0006545">
    <property type="term" value="P:glycine biosynthetic process"/>
    <property type="evidence" value="ECO:0007669"/>
    <property type="project" value="TreeGrafter"/>
</dbReference>
<dbReference type="HOGENOM" id="CLU_029381_1_0_1"/>
<dbReference type="Gene3D" id="3.90.1150.10">
    <property type="entry name" value="Aspartate Aminotransferase, domain 1"/>
    <property type="match status" value="1"/>
</dbReference>
<evidence type="ECO:0000259" key="6">
    <source>
        <dbReference type="Pfam" id="PF01212"/>
    </source>
</evidence>
<dbReference type="STRING" id="212818.A0A0D1Z5J9"/>
<keyword evidence="3" id="KW-0663">Pyridoxal phosphate</keyword>
<evidence type="ECO:0000313" key="7">
    <source>
        <dbReference type="EMBL" id="KIV90087.1"/>
    </source>
</evidence>
<feature type="domain" description="Aromatic amino acid beta-eliminating lyase/threonine aldolase" evidence="6">
    <location>
        <begin position="17"/>
        <end position="308"/>
    </location>
</feature>
<evidence type="ECO:0000313" key="8">
    <source>
        <dbReference type="Proteomes" id="UP000054302"/>
    </source>
</evidence>
<dbReference type="EMBL" id="KN847524">
    <property type="protein sequence ID" value="KIV90087.1"/>
    <property type="molecule type" value="Genomic_DNA"/>
</dbReference>
<dbReference type="AlphaFoldDB" id="A0A0D1Z5J9"/>
<sequence length="367" mass="40324">MTVTSNDKDAQLPAEFDLRSDIVTAPTQAMLNAVLNCTYRDDVYREDATTENFQAEIARLTGHEDAIFMLSGTMSNQLGLRALLNQPPYSVLCDSRGHIIHYEASGLANLTGAGIQPVEAKNKKSLTLEDIMEKAVLDDWVQHSPTKVIALENTLNGLVFPLEEIRRISAFAREHDIKMFLDGARLWDAVVARGGTLLEYAQEFDAVNLCFSKGLGAPLGSVLVGSKQTIARARKVRQSIGGGMHQAGIITSMARVAFQDTFGGTVDGQGSLLARGHHNAKRIADLWVKLGGKLHGPTETCMVFVNITDVGLSRPELERMALEHGLIIKNERLVFHYQISDEAVRRIEALFGAIFQRHRTNGTNGKM</sequence>
<keyword evidence="8" id="KW-1185">Reference proteome</keyword>
<dbReference type="NCBIfam" id="NF041359">
    <property type="entry name" value="GntG_guanitoxin"/>
    <property type="match status" value="1"/>
</dbReference>
<dbReference type="GeneID" id="27325274"/>
<dbReference type="InterPro" id="IPR015424">
    <property type="entry name" value="PyrdxlP-dep_Trfase"/>
</dbReference>
<accession>A0A0D1Z5J9</accession>
<dbReference type="PANTHER" id="PTHR48097">
    <property type="entry name" value="L-THREONINE ALDOLASE-RELATED"/>
    <property type="match status" value="1"/>
</dbReference>
<dbReference type="InterPro" id="IPR015421">
    <property type="entry name" value="PyrdxlP-dep_Trfase_major"/>
</dbReference>
<evidence type="ECO:0000256" key="2">
    <source>
        <dbReference type="ARBA" id="ARBA00006966"/>
    </source>
</evidence>
<reference evidence="7 8" key="1">
    <citation type="submission" date="2015-01" db="EMBL/GenBank/DDBJ databases">
        <title>The Genome Sequence of Exophiala mesophila CBS40295.</title>
        <authorList>
            <consortium name="The Broad Institute Genomics Platform"/>
            <person name="Cuomo C."/>
            <person name="de Hoog S."/>
            <person name="Gorbushina A."/>
            <person name="Stielow B."/>
            <person name="Teixiera M."/>
            <person name="Abouelleil A."/>
            <person name="Chapman S.B."/>
            <person name="Priest M."/>
            <person name="Young S.K."/>
            <person name="Wortman J."/>
            <person name="Nusbaum C."/>
            <person name="Birren B."/>
        </authorList>
    </citation>
    <scope>NUCLEOTIDE SEQUENCE [LARGE SCALE GENOMIC DNA]</scope>
    <source>
        <strain evidence="7 8">CBS 40295</strain>
    </source>
</reference>
<evidence type="ECO:0000256" key="5">
    <source>
        <dbReference type="PIRSR" id="PIRSR017617-1"/>
    </source>
</evidence>
<evidence type="ECO:0000256" key="3">
    <source>
        <dbReference type="ARBA" id="ARBA00022898"/>
    </source>
</evidence>
<dbReference type="GO" id="GO:0005829">
    <property type="term" value="C:cytosol"/>
    <property type="evidence" value="ECO:0007669"/>
    <property type="project" value="TreeGrafter"/>
</dbReference>
<dbReference type="PIRSF" id="PIRSF017617">
    <property type="entry name" value="Thr_aldolase"/>
    <property type="match status" value="1"/>
</dbReference>
<gene>
    <name evidence="7" type="ORF">PV10_07429</name>
</gene>
<proteinExistence type="inferred from homology"/>
<dbReference type="Pfam" id="PF01212">
    <property type="entry name" value="Beta_elim_lyase"/>
    <property type="match status" value="1"/>
</dbReference>
<feature type="modified residue" description="N6-(pyridoxal phosphate)lysine" evidence="5">
    <location>
        <position position="213"/>
    </location>
</feature>
<dbReference type="OrthoDB" id="10261951at2759"/>
<comment type="similarity">
    <text evidence="2">Belongs to the threonine aldolase family.</text>
</comment>
<dbReference type="Gene3D" id="3.40.640.10">
    <property type="entry name" value="Type I PLP-dependent aspartate aminotransferase-like (Major domain)"/>
    <property type="match status" value="1"/>
</dbReference>
<dbReference type="PANTHER" id="PTHR48097:SF9">
    <property type="entry name" value="L-THREONINE ALDOLASE"/>
    <property type="match status" value="1"/>
</dbReference>
<dbReference type="Proteomes" id="UP000054302">
    <property type="component" value="Unassembled WGS sequence"/>
</dbReference>
<dbReference type="SUPFAM" id="SSF53383">
    <property type="entry name" value="PLP-dependent transferases"/>
    <property type="match status" value="1"/>
</dbReference>
<dbReference type="FunFam" id="3.40.640.10:FF:000030">
    <property type="entry name" value="Low-specificity L-threonine aldolase"/>
    <property type="match status" value="1"/>
</dbReference>
<dbReference type="InterPro" id="IPR015422">
    <property type="entry name" value="PyrdxlP-dep_Trfase_small"/>
</dbReference>
<dbReference type="GO" id="GO:0008732">
    <property type="term" value="F:L-allo-threonine aldolase activity"/>
    <property type="evidence" value="ECO:0007669"/>
    <property type="project" value="TreeGrafter"/>
</dbReference>
<dbReference type="VEuPathDB" id="FungiDB:PV10_07429"/>
<dbReference type="GO" id="GO:0006567">
    <property type="term" value="P:L-threonine catabolic process"/>
    <property type="evidence" value="ECO:0007669"/>
    <property type="project" value="TreeGrafter"/>
</dbReference>
<comment type="cofactor">
    <cofactor evidence="1">
        <name>pyridoxal 5'-phosphate</name>
        <dbReference type="ChEBI" id="CHEBI:597326"/>
    </cofactor>
</comment>
<dbReference type="InterPro" id="IPR001597">
    <property type="entry name" value="ArAA_b-elim_lyase/Thr_aldolase"/>
</dbReference>
<evidence type="ECO:0000256" key="1">
    <source>
        <dbReference type="ARBA" id="ARBA00001933"/>
    </source>
</evidence>